<sequence length="98" mass="11172">MPSMPDKKTVLISPLAEKDIANIIRGVIDYTSHYSSGESLLNALRTQITMLGFLPKMGKKGIVENTREIFCRSYRIIYTETATEVIILKVIHSRRKYP</sequence>
<name>A0A379ATD1_AVIAV</name>
<keyword evidence="3" id="KW-1185">Reference proteome</keyword>
<organism evidence="2 3">
    <name type="scientific">Avibacterium avium</name>
    <name type="common">Pasteurella avium</name>
    <dbReference type="NCBI Taxonomy" id="751"/>
    <lineage>
        <taxon>Bacteria</taxon>
        <taxon>Pseudomonadati</taxon>
        <taxon>Pseudomonadota</taxon>
        <taxon>Gammaproteobacteria</taxon>
        <taxon>Pasteurellales</taxon>
        <taxon>Pasteurellaceae</taxon>
        <taxon>Avibacterium</taxon>
    </lineage>
</organism>
<dbReference type="Pfam" id="PF05016">
    <property type="entry name" value="ParE_toxin"/>
    <property type="match status" value="1"/>
</dbReference>
<dbReference type="Gene3D" id="3.30.2310.20">
    <property type="entry name" value="RelE-like"/>
    <property type="match status" value="1"/>
</dbReference>
<dbReference type="RefSeq" id="WP_115249822.1">
    <property type="nucleotide sequence ID" value="NZ_JBMMEH010000005.1"/>
</dbReference>
<dbReference type="Proteomes" id="UP000255098">
    <property type="component" value="Unassembled WGS sequence"/>
</dbReference>
<dbReference type="InterPro" id="IPR007712">
    <property type="entry name" value="RelE/ParE_toxin"/>
</dbReference>
<dbReference type="EMBL" id="UGSP01000001">
    <property type="protein sequence ID" value="SUB24665.1"/>
    <property type="molecule type" value="Genomic_DNA"/>
</dbReference>
<proteinExistence type="predicted"/>
<evidence type="ECO:0000313" key="2">
    <source>
        <dbReference type="EMBL" id="SUB24665.1"/>
    </source>
</evidence>
<gene>
    <name evidence="2" type="ORF">NCTC11297_01717</name>
</gene>
<evidence type="ECO:0000256" key="1">
    <source>
        <dbReference type="ARBA" id="ARBA00022649"/>
    </source>
</evidence>
<protein>
    <submittedName>
        <fullName evidence="2">Plasmid stabilisation system protein</fullName>
    </submittedName>
</protein>
<dbReference type="AlphaFoldDB" id="A0A379ATD1"/>
<accession>A0A379ATD1</accession>
<reference evidence="2 3" key="1">
    <citation type="submission" date="2018-06" db="EMBL/GenBank/DDBJ databases">
        <authorList>
            <consortium name="Pathogen Informatics"/>
            <person name="Doyle S."/>
        </authorList>
    </citation>
    <scope>NUCLEOTIDE SEQUENCE [LARGE SCALE GENOMIC DNA]</scope>
    <source>
        <strain evidence="3">NCTC 11297</strain>
    </source>
</reference>
<keyword evidence="1" id="KW-1277">Toxin-antitoxin system</keyword>
<dbReference type="InterPro" id="IPR035093">
    <property type="entry name" value="RelE/ParE_toxin_dom_sf"/>
</dbReference>
<evidence type="ECO:0000313" key="3">
    <source>
        <dbReference type="Proteomes" id="UP000255098"/>
    </source>
</evidence>